<accession>A0A1G9KCW4</accession>
<dbReference type="Proteomes" id="UP000199053">
    <property type="component" value="Unassembled WGS sequence"/>
</dbReference>
<dbReference type="InterPro" id="IPR000700">
    <property type="entry name" value="PAS-assoc_C"/>
</dbReference>
<dbReference type="InterPro" id="IPR035965">
    <property type="entry name" value="PAS-like_dom_sf"/>
</dbReference>
<dbReference type="InterPro" id="IPR048760">
    <property type="entry name" value="VP0354-like_sensor_dom"/>
</dbReference>
<feature type="domain" description="PAC" evidence="10">
    <location>
        <begin position="559"/>
        <end position="609"/>
    </location>
</feature>
<keyword evidence="5" id="KW-0418">Kinase</keyword>
<dbReference type="PANTHER" id="PTHR44757">
    <property type="entry name" value="DIGUANYLATE CYCLASE DGCP"/>
    <property type="match status" value="1"/>
</dbReference>
<dbReference type="SMART" id="SM00091">
    <property type="entry name" value="PAS"/>
    <property type="match status" value="2"/>
</dbReference>
<evidence type="ECO:0000313" key="12">
    <source>
        <dbReference type="EMBL" id="SDL47537.1"/>
    </source>
</evidence>
<keyword evidence="7" id="KW-0902">Two-component regulatory system</keyword>
<dbReference type="Gene3D" id="3.30.450.20">
    <property type="entry name" value="PAS domain"/>
    <property type="match status" value="4"/>
</dbReference>
<keyword evidence="6" id="KW-0067">ATP-binding</keyword>
<protein>
    <submittedName>
        <fullName evidence="12">PAS domain S-box-containing protein/diguanylate cyclase (GGDEF) domain-containing protein</fullName>
    </submittedName>
</protein>
<dbReference type="EMBL" id="FNGA01000005">
    <property type="protein sequence ID" value="SDL47537.1"/>
    <property type="molecule type" value="Genomic_DNA"/>
</dbReference>
<dbReference type="InterPro" id="IPR000160">
    <property type="entry name" value="GGDEF_dom"/>
</dbReference>
<dbReference type="InterPro" id="IPR013767">
    <property type="entry name" value="PAS_fold"/>
</dbReference>
<feature type="domain" description="PAS" evidence="9">
    <location>
        <begin position="481"/>
        <end position="528"/>
    </location>
</feature>
<feature type="domain" description="PAS" evidence="9">
    <location>
        <begin position="354"/>
        <end position="424"/>
    </location>
</feature>
<comment type="subcellular location">
    <subcellularLocation>
        <location evidence="1">Membrane</location>
    </subcellularLocation>
</comment>
<evidence type="ECO:0000256" key="1">
    <source>
        <dbReference type="ARBA" id="ARBA00004370"/>
    </source>
</evidence>
<dbReference type="GO" id="GO:0006355">
    <property type="term" value="P:regulation of DNA-templated transcription"/>
    <property type="evidence" value="ECO:0007669"/>
    <property type="project" value="InterPro"/>
</dbReference>
<evidence type="ECO:0000259" key="10">
    <source>
        <dbReference type="PROSITE" id="PS50113"/>
    </source>
</evidence>
<feature type="domain" description="GGDEF" evidence="11">
    <location>
        <begin position="641"/>
        <end position="774"/>
    </location>
</feature>
<dbReference type="FunFam" id="3.30.70.270:FF:000001">
    <property type="entry name" value="Diguanylate cyclase domain protein"/>
    <property type="match status" value="1"/>
</dbReference>
<dbReference type="InterPro" id="IPR052155">
    <property type="entry name" value="Biofilm_reg_signaling"/>
</dbReference>
<dbReference type="NCBIfam" id="TIGR00254">
    <property type="entry name" value="GGDEF"/>
    <property type="match status" value="1"/>
</dbReference>
<dbReference type="GO" id="GO:0000160">
    <property type="term" value="P:phosphorelay signal transduction system"/>
    <property type="evidence" value="ECO:0007669"/>
    <property type="project" value="UniProtKB-KW"/>
</dbReference>
<keyword evidence="4" id="KW-0547">Nucleotide-binding</keyword>
<keyword evidence="3" id="KW-0808">Transferase</keyword>
<dbReference type="RefSeq" id="WP_092162600.1">
    <property type="nucleotide sequence ID" value="NZ_FNGA01000005.1"/>
</dbReference>
<evidence type="ECO:0000256" key="2">
    <source>
        <dbReference type="ARBA" id="ARBA00022553"/>
    </source>
</evidence>
<dbReference type="Pfam" id="PF00990">
    <property type="entry name" value="GGDEF"/>
    <property type="match status" value="1"/>
</dbReference>
<dbReference type="InterPro" id="IPR029151">
    <property type="entry name" value="Sensor-like_sf"/>
</dbReference>
<gene>
    <name evidence="12" type="ORF">SAMN05660337_3033</name>
</gene>
<evidence type="ECO:0000259" key="9">
    <source>
        <dbReference type="PROSITE" id="PS50112"/>
    </source>
</evidence>
<dbReference type="Pfam" id="PF00989">
    <property type="entry name" value="PAS"/>
    <property type="match status" value="1"/>
</dbReference>
<dbReference type="GO" id="GO:0016301">
    <property type="term" value="F:kinase activity"/>
    <property type="evidence" value="ECO:0007669"/>
    <property type="project" value="UniProtKB-KW"/>
</dbReference>
<dbReference type="Pfam" id="PF13426">
    <property type="entry name" value="PAS_9"/>
    <property type="match status" value="1"/>
</dbReference>
<evidence type="ECO:0000256" key="3">
    <source>
        <dbReference type="ARBA" id="ARBA00022679"/>
    </source>
</evidence>
<feature type="domain" description="PAC" evidence="10">
    <location>
        <begin position="428"/>
        <end position="480"/>
    </location>
</feature>
<evidence type="ECO:0000256" key="8">
    <source>
        <dbReference type="SAM" id="Phobius"/>
    </source>
</evidence>
<dbReference type="CDD" id="cd01949">
    <property type="entry name" value="GGDEF"/>
    <property type="match status" value="1"/>
</dbReference>
<sequence length="779" mass="87768">MSSKNSRNALKLFFKRYILVAVIILAVAIGVMFTQKKQYVDHIKEHETNLVKNSCKEFSFWLEAGVEDVGIVCSLLERRLNQGGDSAAKLDDVADMFAAFGEQRDICLQLRYISKEGRELVRVNIKNNVAERLYGDFLQNKSDREYVKDALNLEKGVYISSFDLNTEHGEIEVPHIPVIRFLKKVFGPDGAELGVVAINYSGKFLIRMLEAPAAESFGEIFLINSSGQWIIGPDEDYNWRFVFGKQGALLKDQFPAEWEIISSASAGQFFGSNGLYTYKSVYEGAPPALRDSDVSFNEHWKIITYVPSEKLFVPQNKITVFLIIILFLWSGFLFWRRTLFSIEKDSISNALKESEKRFLDITDAAGEFIWETGPDGSFIFVTGRAENILGYSAEELVGKSPFDFVDEESSWEVRKEFLDAAQEGRNFNSLVSKFVNRDGHKLWLEFNGVPVLDEAGNVTGFRGATSDITAQRKALQDLQDREDMLQSISDSVQDALILMDDKGLVHFWNPAAEKIFGFSSAEMMGKDLRACVWLEDNVDDLNVSYEEKEGQSRLFSSYGSFTVNVRRKDGNVFPAEVLLSPLRRDNSWWVVGTIRDVTERKEAEDALRKLATTDPLTGLSNRRFFMERSEEELEKARRYNRSLSLLMLDIDFFKKVNDTYGHDAGDDVLKALSVVGLKVLRNVDVFGRIGGEEFSILLPDTDIDGAVLVAERIRNEIEQAKMQTRSGALTITVSIGVATVNEQICTLEHLLKAADLGLYAAKDAGRNLVKVQLAPDGLI</sequence>
<evidence type="ECO:0000256" key="4">
    <source>
        <dbReference type="ARBA" id="ARBA00022741"/>
    </source>
</evidence>
<dbReference type="InterPro" id="IPR043128">
    <property type="entry name" value="Rev_trsase/Diguanyl_cyclase"/>
</dbReference>
<organism evidence="12 13">
    <name type="scientific">Maridesulfovibrio ferrireducens</name>
    <dbReference type="NCBI Taxonomy" id="246191"/>
    <lineage>
        <taxon>Bacteria</taxon>
        <taxon>Pseudomonadati</taxon>
        <taxon>Thermodesulfobacteriota</taxon>
        <taxon>Desulfovibrionia</taxon>
        <taxon>Desulfovibrionales</taxon>
        <taxon>Desulfovibrionaceae</taxon>
        <taxon>Maridesulfovibrio</taxon>
    </lineage>
</organism>
<keyword evidence="8" id="KW-0812">Transmembrane</keyword>
<dbReference type="InterPro" id="IPR001610">
    <property type="entry name" value="PAC"/>
</dbReference>
<dbReference type="Pfam" id="PF21623">
    <property type="entry name" value="HK_sensor_dom_bact"/>
    <property type="match status" value="1"/>
</dbReference>
<dbReference type="GO" id="GO:0005524">
    <property type="term" value="F:ATP binding"/>
    <property type="evidence" value="ECO:0007669"/>
    <property type="project" value="UniProtKB-KW"/>
</dbReference>
<evidence type="ECO:0000256" key="6">
    <source>
        <dbReference type="ARBA" id="ARBA00022840"/>
    </source>
</evidence>
<dbReference type="SMART" id="SM00267">
    <property type="entry name" value="GGDEF"/>
    <property type="match status" value="1"/>
</dbReference>
<dbReference type="SUPFAM" id="SSF55785">
    <property type="entry name" value="PYP-like sensor domain (PAS domain)"/>
    <property type="match status" value="2"/>
</dbReference>
<evidence type="ECO:0000256" key="7">
    <source>
        <dbReference type="ARBA" id="ARBA00023012"/>
    </source>
</evidence>
<dbReference type="InterPro" id="IPR000014">
    <property type="entry name" value="PAS"/>
</dbReference>
<dbReference type="PANTHER" id="PTHR44757:SF2">
    <property type="entry name" value="BIOFILM ARCHITECTURE MAINTENANCE PROTEIN MBAA"/>
    <property type="match status" value="1"/>
</dbReference>
<evidence type="ECO:0000313" key="13">
    <source>
        <dbReference type="Proteomes" id="UP000199053"/>
    </source>
</evidence>
<dbReference type="PROSITE" id="PS50887">
    <property type="entry name" value="GGDEF"/>
    <property type="match status" value="1"/>
</dbReference>
<keyword evidence="8" id="KW-1133">Transmembrane helix</keyword>
<dbReference type="PROSITE" id="PS50113">
    <property type="entry name" value="PAC"/>
    <property type="match status" value="2"/>
</dbReference>
<dbReference type="SUPFAM" id="SSF103190">
    <property type="entry name" value="Sensory domain-like"/>
    <property type="match status" value="2"/>
</dbReference>
<dbReference type="CDD" id="cd00130">
    <property type="entry name" value="PAS"/>
    <property type="match status" value="2"/>
</dbReference>
<proteinExistence type="predicted"/>
<dbReference type="SUPFAM" id="SSF55073">
    <property type="entry name" value="Nucleotide cyclase"/>
    <property type="match status" value="1"/>
</dbReference>
<dbReference type="GO" id="GO:0016020">
    <property type="term" value="C:membrane"/>
    <property type="evidence" value="ECO:0007669"/>
    <property type="project" value="UniProtKB-SubCell"/>
</dbReference>
<evidence type="ECO:0000259" key="11">
    <source>
        <dbReference type="PROSITE" id="PS50887"/>
    </source>
</evidence>
<feature type="transmembrane region" description="Helical" evidence="8">
    <location>
        <begin position="12"/>
        <end position="33"/>
    </location>
</feature>
<dbReference type="PROSITE" id="PS50112">
    <property type="entry name" value="PAS"/>
    <property type="match status" value="2"/>
</dbReference>
<name>A0A1G9KCW4_9BACT</name>
<dbReference type="AlphaFoldDB" id="A0A1G9KCW4"/>
<dbReference type="OrthoDB" id="5460745at2"/>
<keyword evidence="2" id="KW-0597">Phosphoprotein</keyword>
<dbReference type="NCBIfam" id="TIGR00229">
    <property type="entry name" value="sensory_box"/>
    <property type="match status" value="2"/>
</dbReference>
<dbReference type="STRING" id="246191.SAMN05660337_3033"/>
<reference evidence="13" key="1">
    <citation type="submission" date="2016-10" db="EMBL/GenBank/DDBJ databases">
        <authorList>
            <person name="Varghese N."/>
            <person name="Submissions S."/>
        </authorList>
    </citation>
    <scope>NUCLEOTIDE SEQUENCE [LARGE SCALE GENOMIC DNA]</scope>
    <source>
        <strain evidence="13">DSM 16995</strain>
    </source>
</reference>
<dbReference type="Gene3D" id="3.30.70.270">
    <property type="match status" value="1"/>
</dbReference>
<keyword evidence="13" id="KW-1185">Reference proteome</keyword>
<dbReference type="SMART" id="SM00086">
    <property type="entry name" value="PAC"/>
    <property type="match status" value="2"/>
</dbReference>
<keyword evidence="8" id="KW-0472">Membrane</keyword>
<dbReference type="InterPro" id="IPR029787">
    <property type="entry name" value="Nucleotide_cyclase"/>
</dbReference>
<evidence type="ECO:0000256" key="5">
    <source>
        <dbReference type="ARBA" id="ARBA00022777"/>
    </source>
</evidence>